<dbReference type="EC" id="2.4.2.46" evidence="4"/>
<feature type="domain" description="Arabinofuranosyltransferase AftA C-terminal" evidence="14">
    <location>
        <begin position="494"/>
        <end position="676"/>
    </location>
</feature>
<dbReference type="GO" id="GO:0044038">
    <property type="term" value="P:cell wall macromolecule biosynthetic process"/>
    <property type="evidence" value="ECO:0007669"/>
    <property type="project" value="InterPro"/>
</dbReference>
<protein>
    <recommendedName>
        <fullName evidence="5">Galactan 5-O-arabinofuranosyltransferase</fullName>
        <ecNumber evidence="4">2.4.2.46</ecNumber>
    </recommendedName>
    <alternativeName>
        <fullName evidence="11">Arabinofuranosyltransferase AftA</fullName>
    </alternativeName>
</protein>
<dbReference type="Pfam" id="PF12250">
    <property type="entry name" value="AftA_N"/>
    <property type="match status" value="1"/>
</dbReference>
<dbReference type="InterPro" id="IPR020959">
    <property type="entry name" value="ArabinofuranosylTrfase_AftA_C"/>
</dbReference>
<keyword evidence="17" id="KW-1185">Reference proteome</keyword>
<dbReference type="AlphaFoldDB" id="A0A0B5D871"/>
<feature type="transmembrane region" description="Helical" evidence="13">
    <location>
        <begin position="208"/>
        <end position="227"/>
    </location>
</feature>
<feature type="transmembrane region" description="Helical" evidence="13">
    <location>
        <begin position="373"/>
        <end position="396"/>
    </location>
</feature>
<dbReference type="EMBL" id="CP005286">
    <property type="protein sequence ID" value="AJE31994.1"/>
    <property type="molecule type" value="Genomic_DNA"/>
</dbReference>
<dbReference type="KEGG" id="chm:B842_00690"/>
<gene>
    <name evidence="16" type="ORF">B842_00690</name>
</gene>
<feature type="transmembrane region" description="Helical" evidence="13">
    <location>
        <begin position="280"/>
        <end position="297"/>
    </location>
</feature>
<dbReference type="UniPathway" id="UPA00963"/>
<evidence type="ECO:0000256" key="6">
    <source>
        <dbReference type="ARBA" id="ARBA00022475"/>
    </source>
</evidence>
<dbReference type="OrthoDB" id="4775300at2"/>
<organism evidence="16 17">
    <name type="scientific">Corynebacterium humireducens NBRC 106098 = DSM 45392</name>
    <dbReference type="NCBI Taxonomy" id="1223515"/>
    <lineage>
        <taxon>Bacteria</taxon>
        <taxon>Bacillati</taxon>
        <taxon>Actinomycetota</taxon>
        <taxon>Actinomycetes</taxon>
        <taxon>Mycobacteriales</taxon>
        <taxon>Corynebacteriaceae</taxon>
        <taxon>Corynebacterium</taxon>
    </lineage>
</organism>
<evidence type="ECO:0000256" key="12">
    <source>
        <dbReference type="ARBA" id="ARBA00034030"/>
    </source>
</evidence>
<dbReference type="HOGENOM" id="CLU_021304_0_0_11"/>
<accession>A0A0B5D871</accession>
<evidence type="ECO:0000256" key="3">
    <source>
        <dbReference type="ARBA" id="ARBA00009655"/>
    </source>
</evidence>
<dbReference type="GO" id="GO:0016757">
    <property type="term" value="F:glycosyltransferase activity"/>
    <property type="evidence" value="ECO:0007669"/>
    <property type="project" value="InterPro"/>
</dbReference>
<comment type="subcellular location">
    <subcellularLocation>
        <location evidence="1">Cell membrane</location>
        <topology evidence="1">Multi-pass membrane protein</topology>
    </subcellularLocation>
</comment>
<feature type="transmembrane region" description="Helical" evidence="13">
    <location>
        <begin position="474"/>
        <end position="491"/>
    </location>
</feature>
<evidence type="ECO:0000256" key="13">
    <source>
        <dbReference type="SAM" id="Phobius"/>
    </source>
</evidence>
<evidence type="ECO:0000256" key="4">
    <source>
        <dbReference type="ARBA" id="ARBA00012037"/>
    </source>
</evidence>
<sequence>MSTATEEYTTDRLSRRGVLTGLLAAGVGGGVFTFAAWFILRMTSWPAFNTSNMTYALSTAATLLLLAVVGTLVVLWALDEQRAARRREAELESHEPEPGPDGNVGRTVPDLVLHRPRWRVWLTYLVSYLSPAALIVSTTAIPLSSTRLYLDGIHIDQGFRTQFLTRMATTLANQDMNYIDLPTYYPLGWFWLGGRMANLLGMPGWEVYQPWALVSLGVAACLLVPVWQRITGSLPVAVGIALVSTAVMLVMASEEPYGAVAALGVPAATVLAGRALRGSWFALVGTALFLGVSASFYTLYTAVVALSVVALGTVFAILVLRSWAPIIRLVVLGSISLSIAALVWTPYLWLTVTGHPTDGSTAPHYLPVEGAQIPAPFLSLSLVGVLCLIGLVWLVLRFSTNDARSMTIGLIGFYLWSLASMIATLAGTTLLGFRVDTLIVLQLSTAGVLALAELRLSGLDVLYPDRLRARGRRYVTIIMVLILTAAGLHYAQQIPVQNQRAIDRAHSDTDGYGERADRYAADAGRYYAQIDEEIRSHGHEPLDTVVLTDEINFLAYNPYFGFQAFTSHYANPLGEFRARNDTILRWAESSWASSAEEFTATLDDAPWRSPDVFLLRGTLDVSEDAAPNAGWKSHIAEDIYPNNPNVRYRSIYFDPDVFTGEDWETTQIGPFVVATRVKGAS</sequence>
<comment type="pathway">
    <text evidence="2">Cell wall biogenesis; cell wall polysaccharide biosynthesis.</text>
</comment>
<evidence type="ECO:0000313" key="17">
    <source>
        <dbReference type="Proteomes" id="UP000031524"/>
    </source>
</evidence>
<evidence type="ECO:0000259" key="15">
    <source>
        <dbReference type="Pfam" id="PF12250"/>
    </source>
</evidence>
<dbReference type="STRING" id="1223515.B842_00690"/>
<evidence type="ECO:0000259" key="14">
    <source>
        <dbReference type="Pfam" id="PF12249"/>
    </source>
</evidence>
<dbReference type="GO" id="GO:0045227">
    <property type="term" value="P:capsule polysaccharide biosynthetic process"/>
    <property type="evidence" value="ECO:0007669"/>
    <property type="project" value="UniProtKB-UniPathway"/>
</dbReference>
<feature type="transmembrane region" description="Helical" evidence="13">
    <location>
        <begin position="408"/>
        <end position="433"/>
    </location>
</feature>
<comment type="similarity">
    <text evidence="3">Belongs to the glycosyltransferase 85 family.</text>
</comment>
<name>A0A0B5D871_9CORY</name>
<keyword evidence="10 13" id="KW-0472">Membrane</keyword>
<keyword evidence="7 16" id="KW-0808">Transferase</keyword>
<evidence type="ECO:0000256" key="7">
    <source>
        <dbReference type="ARBA" id="ARBA00022679"/>
    </source>
</evidence>
<evidence type="ECO:0000256" key="2">
    <source>
        <dbReference type="ARBA" id="ARBA00004776"/>
    </source>
</evidence>
<dbReference type="Pfam" id="PF12249">
    <property type="entry name" value="AftA_C"/>
    <property type="match status" value="1"/>
</dbReference>
<keyword evidence="9 13" id="KW-1133">Transmembrane helix</keyword>
<dbReference type="GO" id="GO:0005886">
    <property type="term" value="C:plasma membrane"/>
    <property type="evidence" value="ECO:0007669"/>
    <property type="project" value="UniProtKB-SubCell"/>
</dbReference>
<proteinExistence type="inferred from homology"/>
<evidence type="ECO:0000256" key="8">
    <source>
        <dbReference type="ARBA" id="ARBA00022692"/>
    </source>
</evidence>
<feature type="transmembrane region" description="Helical" evidence="13">
    <location>
        <begin position="121"/>
        <end position="141"/>
    </location>
</feature>
<evidence type="ECO:0000256" key="9">
    <source>
        <dbReference type="ARBA" id="ARBA00022989"/>
    </source>
</evidence>
<feature type="transmembrane region" description="Helical" evidence="13">
    <location>
        <begin position="55"/>
        <end position="78"/>
    </location>
</feature>
<feature type="transmembrane region" description="Helical" evidence="13">
    <location>
        <begin position="327"/>
        <end position="349"/>
    </location>
</feature>
<feature type="domain" description="Arabinofuranosyltransferase AftA N-terminal" evidence="15">
    <location>
        <begin position="22"/>
        <end position="486"/>
    </location>
</feature>
<reference evidence="16 17" key="1">
    <citation type="submission" date="2013-04" db="EMBL/GenBank/DDBJ databases">
        <title>Complete genome sequence of Corynebacterium humireducens DSM 45392(T), isolated from a wastewater-fed microbial fuel cell.</title>
        <authorList>
            <person name="Ruckert C."/>
            <person name="Albersmeier A."/>
            <person name="Kalinowski J."/>
        </authorList>
    </citation>
    <scope>NUCLEOTIDE SEQUENCE [LARGE SCALE GENOMIC DNA]</scope>
    <source>
        <strain evidence="17">MFC-5</strain>
    </source>
</reference>
<feature type="transmembrane region" description="Helical" evidence="13">
    <location>
        <begin position="439"/>
        <end position="462"/>
    </location>
</feature>
<evidence type="ECO:0000256" key="10">
    <source>
        <dbReference type="ARBA" id="ARBA00023136"/>
    </source>
</evidence>
<comment type="catalytic activity">
    <reaction evidence="12">
        <text>Adds an alpha-D-arabinofuranosyl group from trans,octacis-decaprenylphospho-beta-D-arabinofuranose at the 5-O-position of the eighth, tenth and twelfth galactofuranose unit of the galactofuranan chain of [beta-D-galactofuranosyl-(1-&gt;5)-beta-D-galactofuranosyl-(1-&gt;6)]14-beta-D-galactofuranosyl-(1-&gt;5)-beta-D-galactofuranosyl-(1-&gt;4)-alpha-L-rhamnopyranosyl-(1-&gt;3)-N-acetyl-alpha-D-glucosaminyl-diphospho-trans,octacis-decaprenol.</text>
        <dbReference type="EC" id="2.4.2.46"/>
    </reaction>
</comment>
<evidence type="ECO:0000313" key="16">
    <source>
        <dbReference type="EMBL" id="AJE31994.1"/>
    </source>
</evidence>
<feature type="transmembrane region" description="Helical" evidence="13">
    <location>
        <begin position="257"/>
        <end position="273"/>
    </location>
</feature>
<evidence type="ECO:0000256" key="5">
    <source>
        <dbReference type="ARBA" id="ARBA00020482"/>
    </source>
</evidence>
<keyword evidence="8 13" id="KW-0812">Transmembrane</keyword>
<evidence type="ECO:0000256" key="1">
    <source>
        <dbReference type="ARBA" id="ARBA00004651"/>
    </source>
</evidence>
<evidence type="ECO:0000256" key="11">
    <source>
        <dbReference type="ARBA" id="ARBA00033184"/>
    </source>
</evidence>
<dbReference type="Proteomes" id="UP000031524">
    <property type="component" value="Chromosome"/>
</dbReference>
<feature type="transmembrane region" description="Helical" evidence="13">
    <location>
        <begin position="303"/>
        <end position="320"/>
    </location>
</feature>
<feature type="transmembrane region" description="Helical" evidence="13">
    <location>
        <begin position="18"/>
        <end position="40"/>
    </location>
</feature>
<dbReference type="InterPro" id="IPR020963">
    <property type="entry name" value="ArabinofuranosylTrfase_AftA_N"/>
</dbReference>
<dbReference type="RefSeq" id="WP_040084629.1">
    <property type="nucleotide sequence ID" value="NZ_BCSU01000008.1"/>
</dbReference>
<keyword evidence="6" id="KW-1003">Cell membrane</keyword>
<feature type="transmembrane region" description="Helical" evidence="13">
    <location>
        <begin position="234"/>
        <end position="251"/>
    </location>
</feature>